<feature type="transmembrane region" description="Helical" evidence="9">
    <location>
        <begin position="118"/>
        <end position="135"/>
    </location>
</feature>
<keyword evidence="7 9" id="KW-0472">Membrane</keyword>
<dbReference type="Proteomes" id="UP000277580">
    <property type="component" value="Unassembled WGS sequence"/>
</dbReference>
<feature type="transmembrane region" description="Helical" evidence="9">
    <location>
        <begin position="212"/>
        <end position="234"/>
    </location>
</feature>
<evidence type="ECO:0000256" key="9">
    <source>
        <dbReference type="SAM" id="Phobius"/>
    </source>
</evidence>
<reference evidence="10 11" key="1">
    <citation type="journal article" date="2018" name="Nat. Ecol. Evol.">
        <title>Pezizomycetes genomes reveal the molecular basis of ectomycorrhizal truffle lifestyle.</title>
        <authorList>
            <person name="Murat C."/>
            <person name="Payen T."/>
            <person name="Noel B."/>
            <person name="Kuo A."/>
            <person name="Morin E."/>
            <person name="Chen J."/>
            <person name="Kohler A."/>
            <person name="Krizsan K."/>
            <person name="Balestrini R."/>
            <person name="Da Silva C."/>
            <person name="Montanini B."/>
            <person name="Hainaut M."/>
            <person name="Levati E."/>
            <person name="Barry K.W."/>
            <person name="Belfiori B."/>
            <person name="Cichocki N."/>
            <person name="Clum A."/>
            <person name="Dockter R.B."/>
            <person name="Fauchery L."/>
            <person name="Guy J."/>
            <person name="Iotti M."/>
            <person name="Le Tacon F."/>
            <person name="Lindquist E.A."/>
            <person name="Lipzen A."/>
            <person name="Malagnac F."/>
            <person name="Mello A."/>
            <person name="Molinier V."/>
            <person name="Miyauchi S."/>
            <person name="Poulain J."/>
            <person name="Riccioni C."/>
            <person name="Rubini A."/>
            <person name="Sitrit Y."/>
            <person name="Splivallo R."/>
            <person name="Traeger S."/>
            <person name="Wang M."/>
            <person name="Zifcakova L."/>
            <person name="Wipf D."/>
            <person name="Zambonelli A."/>
            <person name="Paolocci F."/>
            <person name="Nowrousian M."/>
            <person name="Ottonello S."/>
            <person name="Baldrian P."/>
            <person name="Spatafora J.W."/>
            <person name="Henrissat B."/>
            <person name="Nagy L.G."/>
            <person name="Aury J.M."/>
            <person name="Wincker P."/>
            <person name="Grigoriev I.V."/>
            <person name="Bonfante P."/>
            <person name="Martin F.M."/>
        </authorList>
    </citation>
    <scope>NUCLEOTIDE SEQUENCE [LARGE SCALE GENOMIC DNA]</scope>
    <source>
        <strain evidence="10 11">CCBAS932</strain>
    </source>
</reference>
<evidence type="ECO:0000256" key="5">
    <source>
        <dbReference type="ARBA" id="ARBA00022692"/>
    </source>
</evidence>
<evidence type="ECO:0000256" key="8">
    <source>
        <dbReference type="ARBA" id="ARBA00039330"/>
    </source>
</evidence>
<dbReference type="OrthoDB" id="199930at2759"/>
<feature type="transmembrane region" description="Helical" evidence="9">
    <location>
        <begin position="181"/>
        <end position="200"/>
    </location>
</feature>
<dbReference type="InterPro" id="IPR036259">
    <property type="entry name" value="MFS_trans_sf"/>
</dbReference>
<keyword evidence="11" id="KW-1185">Reference proteome</keyword>
<dbReference type="PANTHER" id="PTHR21576:SF45">
    <property type="entry name" value="TRANSPORTER MCH1-RELATED"/>
    <property type="match status" value="1"/>
</dbReference>
<evidence type="ECO:0000256" key="4">
    <source>
        <dbReference type="ARBA" id="ARBA00022554"/>
    </source>
</evidence>
<evidence type="ECO:0000256" key="1">
    <source>
        <dbReference type="ARBA" id="ARBA00004128"/>
    </source>
</evidence>
<sequence length="501" mass="54090">MGDRAHSPTKDSFARIKAQQAQLRKTAASVNSMDSSSSTSLPMATRKWIAFGSSIVNCLCAGSILLFSLWAPIFQHRLGYSQTQVNFISMAGELGMYLPVPLFGYICDKMGPGRLSVLSSALFGPAYLLAAYAFLHKLPYQCMVLAFVFIGSGTSSMYFAGVTTCAKNFTGNRGVALSLPIAAFGLSSLWLSQLVSRVFVEKLSGELAIGNAFLFFSVFLVVVGLVGGMGLVVVDEKVAAEREGLLEAGEGGGYGAVDTVDGIAEFPEPEEKSIINRATKEFLRDKTMWWFAAGFFLATGPGEAFINNMGSLIQTLYPPQTAMGRLNPVDPANHVSIYALCSTSARIVAGLLSDYLAPTLSNAPSSSNRKFTCSRLNLLFFFALLMCAGQLFVALGFVQEHGERFWVVSSLIGAGYGAVFCLAPTVVSVVWGTENFGTNWGIVTMAPAFAASLFGMIFARGYDSHAGRNGVCWGRECYETSFFWTGGLYTRLYIMHLELHL</sequence>
<feature type="transmembrane region" description="Helical" evidence="9">
    <location>
        <begin position="376"/>
        <end position="398"/>
    </location>
</feature>
<feature type="transmembrane region" description="Helical" evidence="9">
    <location>
        <begin position="288"/>
        <end position="306"/>
    </location>
</feature>
<dbReference type="GO" id="GO:0000329">
    <property type="term" value="C:fungal-type vacuole membrane"/>
    <property type="evidence" value="ECO:0007669"/>
    <property type="project" value="TreeGrafter"/>
</dbReference>
<gene>
    <name evidence="10" type="ORF">P167DRAFT_336897</name>
</gene>
<feature type="transmembrane region" description="Helical" evidence="9">
    <location>
        <begin position="405"/>
        <end position="431"/>
    </location>
</feature>
<evidence type="ECO:0000313" key="10">
    <source>
        <dbReference type="EMBL" id="RPB08694.1"/>
    </source>
</evidence>
<evidence type="ECO:0000313" key="11">
    <source>
        <dbReference type="Proteomes" id="UP000277580"/>
    </source>
</evidence>
<evidence type="ECO:0000256" key="7">
    <source>
        <dbReference type="ARBA" id="ARBA00023136"/>
    </source>
</evidence>
<feature type="transmembrane region" description="Helical" evidence="9">
    <location>
        <begin position="437"/>
        <end position="459"/>
    </location>
</feature>
<dbReference type="InterPro" id="IPR011701">
    <property type="entry name" value="MFS"/>
</dbReference>
<accession>A0A3N4KDS6</accession>
<dbReference type="GO" id="GO:0022857">
    <property type="term" value="F:transmembrane transporter activity"/>
    <property type="evidence" value="ECO:0007669"/>
    <property type="project" value="InterPro"/>
</dbReference>
<proteinExistence type="inferred from homology"/>
<dbReference type="PANTHER" id="PTHR21576">
    <property type="entry name" value="UNCHARACTERIZED NODULIN-LIKE PROTEIN"/>
    <property type="match status" value="1"/>
</dbReference>
<dbReference type="STRING" id="1392247.A0A3N4KDS6"/>
<evidence type="ECO:0000256" key="6">
    <source>
        <dbReference type="ARBA" id="ARBA00022989"/>
    </source>
</evidence>
<dbReference type="Pfam" id="PF07690">
    <property type="entry name" value="MFS_1"/>
    <property type="match status" value="1"/>
</dbReference>
<evidence type="ECO:0000256" key="3">
    <source>
        <dbReference type="ARBA" id="ARBA00022448"/>
    </source>
</evidence>
<dbReference type="AlphaFoldDB" id="A0A3N4KDS6"/>
<protein>
    <recommendedName>
        <fullName evidence="8">Probable transporter MCH1</fullName>
    </recommendedName>
</protein>
<keyword evidence="6 9" id="KW-1133">Transmembrane helix</keyword>
<dbReference type="FunCoup" id="A0A3N4KDS6">
    <property type="interactions" value="20"/>
</dbReference>
<evidence type="ECO:0000256" key="2">
    <source>
        <dbReference type="ARBA" id="ARBA00008335"/>
    </source>
</evidence>
<feature type="transmembrane region" description="Helical" evidence="9">
    <location>
        <begin position="48"/>
        <end position="73"/>
    </location>
</feature>
<feature type="transmembrane region" description="Helical" evidence="9">
    <location>
        <begin position="142"/>
        <end position="161"/>
    </location>
</feature>
<organism evidence="10 11">
    <name type="scientific">Morchella conica CCBAS932</name>
    <dbReference type="NCBI Taxonomy" id="1392247"/>
    <lineage>
        <taxon>Eukaryota</taxon>
        <taxon>Fungi</taxon>
        <taxon>Dikarya</taxon>
        <taxon>Ascomycota</taxon>
        <taxon>Pezizomycotina</taxon>
        <taxon>Pezizomycetes</taxon>
        <taxon>Pezizales</taxon>
        <taxon>Morchellaceae</taxon>
        <taxon>Morchella</taxon>
    </lineage>
</organism>
<dbReference type="EMBL" id="ML119160">
    <property type="protein sequence ID" value="RPB08694.1"/>
    <property type="molecule type" value="Genomic_DNA"/>
</dbReference>
<keyword evidence="3" id="KW-0813">Transport</keyword>
<keyword evidence="4" id="KW-0926">Vacuole</keyword>
<feature type="transmembrane region" description="Helical" evidence="9">
    <location>
        <begin position="85"/>
        <end position="106"/>
    </location>
</feature>
<dbReference type="Gene3D" id="1.20.1250.20">
    <property type="entry name" value="MFS general substrate transporter like domains"/>
    <property type="match status" value="1"/>
</dbReference>
<dbReference type="CDD" id="cd17354">
    <property type="entry name" value="MFS_Mch1p_like"/>
    <property type="match status" value="1"/>
</dbReference>
<comment type="subcellular location">
    <subcellularLocation>
        <location evidence="1">Vacuole membrane</location>
        <topology evidence="1">Multi-pass membrane protein</topology>
    </subcellularLocation>
</comment>
<dbReference type="SUPFAM" id="SSF103473">
    <property type="entry name" value="MFS general substrate transporter"/>
    <property type="match status" value="1"/>
</dbReference>
<name>A0A3N4KDS6_9PEZI</name>
<dbReference type="InParanoid" id="A0A3N4KDS6"/>
<comment type="similarity">
    <text evidence="2">Belongs to the major facilitator superfamily.</text>
</comment>
<keyword evidence="5 9" id="KW-0812">Transmembrane</keyword>